<accession>A0A6U4LVG7</accession>
<dbReference type="EMBL" id="HBFK01031685">
    <property type="protein sequence ID" value="CAD8752751.1"/>
    <property type="molecule type" value="Transcribed_RNA"/>
</dbReference>
<keyword evidence="1" id="KW-0175">Coiled coil</keyword>
<feature type="coiled-coil region" evidence="1">
    <location>
        <begin position="236"/>
        <end position="263"/>
    </location>
</feature>
<organism evidence="3">
    <name type="scientific">Hemiselmis andersenii</name>
    <name type="common">Cryptophyte alga</name>
    <dbReference type="NCBI Taxonomy" id="464988"/>
    <lineage>
        <taxon>Eukaryota</taxon>
        <taxon>Cryptophyceae</taxon>
        <taxon>Cryptomonadales</taxon>
        <taxon>Hemiselmidaceae</taxon>
        <taxon>Hemiselmis</taxon>
    </lineage>
</organism>
<feature type="region of interest" description="Disordered" evidence="2">
    <location>
        <begin position="279"/>
        <end position="308"/>
    </location>
</feature>
<feature type="compositionally biased region" description="Low complexity" evidence="2">
    <location>
        <begin position="200"/>
        <end position="209"/>
    </location>
</feature>
<evidence type="ECO:0000256" key="2">
    <source>
        <dbReference type="SAM" id="MobiDB-lite"/>
    </source>
</evidence>
<proteinExistence type="predicted"/>
<evidence type="ECO:0000313" key="3">
    <source>
        <dbReference type="EMBL" id="CAD8752751.1"/>
    </source>
</evidence>
<feature type="region of interest" description="Disordered" evidence="2">
    <location>
        <begin position="179"/>
        <end position="216"/>
    </location>
</feature>
<reference evidence="3" key="1">
    <citation type="submission" date="2021-01" db="EMBL/GenBank/DDBJ databases">
        <authorList>
            <person name="Corre E."/>
            <person name="Pelletier E."/>
            <person name="Niang G."/>
            <person name="Scheremetjew M."/>
            <person name="Finn R."/>
            <person name="Kale V."/>
            <person name="Holt S."/>
            <person name="Cochrane G."/>
            <person name="Meng A."/>
            <person name="Brown T."/>
            <person name="Cohen L."/>
        </authorList>
    </citation>
    <scope>NUCLEOTIDE SEQUENCE</scope>
    <source>
        <strain evidence="3">CCMP441</strain>
    </source>
</reference>
<sequence length="308" mass="32431">MAQGGRTGAVLRRISSNSVPSLPQGLAHLVSASASHHASTDASGPQGHASATPGDGAKQTQGKSSSLLATHHEQYDDLFCDLRSLNEDLRDMEAFHRTAHRLMTSPLAPGVEQSSLFSTLDATPTLNMMEANLPVAPASQPSSAASSVAGCSTSQGLLRSPVPDGPVFSTFQREICALRGDSPGEAGGATSVGHRGGSGESSPSGRLSPTEGSLGSMSAANLEEVRTSNRMVHRALASVQKRLRSVERERDCLRAERDHLRSIVMSMFPLHSALQTPAGVLRSSITQNQPPPPPTQQQQQQPPLDQQV</sequence>
<protein>
    <submittedName>
        <fullName evidence="3">Uncharacterized protein</fullName>
    </submittedName>
</protein>
<feature type="compositionally biased region" description="Low complexity" evidence="2">
    <location>
        <begin position="31"/>
        <end position="43"/>
    </location>
</feature>
<feature type="compositionally biased region" description="Low complexity" evidence="2">
    <location>
        <begin position="296"/>
        <end position="308"/>
    </location>
</feature>
<feature type="region of interest" description="Disordered" evidence="2">
    <location>
        <begin position="31"/>
        <end position="65"/>
    </location>
</feature>
<gene>
    <name evidence="3" type="ORF">HAND1043_LOCUS19257</name>
</gene>
<dbReference type="AlphaFoldDB" id="A0A6U4LVG7"/>
<evidence type="ECO:0000256" key="1">
    <source>
        <dbReference type="SAM" id="Coils"/>
    </source>
</evidence>
<name>A0A6U4LVG7_HEMAN</name>